<feature type="transmembrane region" description="Helical" evidence="6">
    <location>
        <begin position="88"/>
        <end position="108"/>
    </location>
</feature>
<proteinExistence type="inferred from homology"/>
<gene>
    <name evidence="8" type="ORF">DBZ36_08405</name>
</gene>
<dbReference type="Proteomes" id="UP000286482">
    <property type="component" value="Unassembled WGS sequence"/>
</dbReference>
<feature type="domain" description="EamA" evidence="7">
    <location>
        <begin position="151"/>
        <end position="286"/>
    </location>
</feature>
<evidence type="ECO:0000259" key="7">
    <source>
        <dbReference type="Pfam" id="PF00892"/>
    </source>
</evidence>
<feature type="transmembrane region" description="Helical" evidence="6">
    <location>
        <begin position="30"/>
        <end position="52"/>
    </location>
</feature>
<dbReference type="PANTHER" id="PTHR32322">
    <property type="entry name" value="INNER MEMBRANE TRANSPORTER"/>
    <property type="match status" value="1"/>
</dbReference>
<dbReference type="RefSeq" id="WP_120354506.1">
    <property type="nucleotide sequence ID" value="NZ_RAQO01000005.1"/>
</dbReference>
<dbReference type="AlphaFoldDB" id="A0A420ECK7"/>
<comment type="subcellular location">
    <subcellularLocation>
        <location evidence="1">Membrane</location>
        <topology evidence="1">Multi-pass membrane protein</topology>
    </subcellularLocation>
</comment>
<accession>A0A420ECK7</accession>
<comment type="similarity">
    <text evidence="2">Belongs to the EamA transporter family.</text>
</comment>
<dbReference type="InterPro" id="IPR037185">
    <property type="entry name" value="EmrE-like"/>
</dbReference>
<dbReference type="InterPro" id="IPR000620">
    <property type="entry name" value="EamA_dom"/>
</dbReference>
<feature type="transmembrane region" description="Helical" evidence="6">
    <location>
        <begin position="268"/>
        <end position="287"/>
    </location>
</feature>
<evidence type="ECO:0000256" key="2">
    <source>
        <dbReference type="ARBA" id="ARBA00007362"/>
    </source>
</evidence>
<evidence type="ECO:0000256" key="3">
    <source>
        <dbReference type="ARBA" id="ARBA00022692"/>
    </source>
</evidence>
<feature type="domain" description="EamA" evidence="7">
    <location>
        <begin position="5"/>
        <end position="134"/>
    </location>
</feature>
<evidence type="ECO:0000256" key="6">
    <source>
        <dbReference type="SAM" id="Phobius"/>
    </source>
</evidence>
<feature type="transmembrane region" description="Helical" evidence="6">
    <location>
        <begin position="5"/>
        <end position="24"/>
    </location>
</feature>
<keyword evidence="4 6" id="KW-1133">Transmembrane helix</keyword>
<dbReference type="InterPro" id="IPR050638">
    <property type="entry name" value="AA-Vitamin_Transporters"/>
</dbReference>
<evidence type="ECO:0000313" key="9">
    <source>
        <dbReference type="Proteomes" id="UP000286482"/>
    </source>
</evidence>
<feature type="transmembrane region" description="Helical" evidence="6">
    <location>
        <begin position="244"/>
        <end position="262"/>
    </location>
</feature>
<evidence type="ECO:0000313" key="8">
    <source>
        <dbReference type="EMBL" id="RKF18427.1"/>
    </source>
</evidence>
<feature type="transmembrane region" description="Helical" evidence="6">
    <location>
        <begin position="64"/>
        <end position="82"/>
    </location>
</feature>
<sequence length="309" mass="33348">MLTTLIYIFTVIIWGTTWVAIAYQVGEVPISISIMYRFGIAALLLLLGLGLFGKLQRISFKQHLSCLAIGMLLFSCNFMLFYHAALTIPSGLISIVFSLATVMNLLNLRVFQGQTISRSAGFGAMLGVLGLSAMFYPQISQSSQPSEIFVGLGLALAGTYCFSIGNLLSAKQQQSGLSVLSVNAYGMAYGTILLALWSYLTGASFSLHLEQQYFASLLYLAIIGSVVGFSLYLSLVGRIGAAKAAYCTVMFPVVALGISSLLEGYQWSPIAILGLISVLLGNLLVFMPQRWFKAFHLPTLIKGAASPRD</sequence>
<evidence type="ECO:0000256" key="4">
    <source>
        <dbReference type="ARBA" id="ARBA00022989"/>
    </source>
</evidence>
<protein>
    <submittedName>
        <fullName evidence="8">DMT family transporter</fullName>
    </submittedName>
</protein>
<comment type="caution">
    <text evidence="8">The sequence shown here is derived from an EMBL/GenBank/DDBJ whole genome shotgun (WGS) entry which is preliminary data.</text>
</comment>
<evidence type="ECO:0000256" key="1">
    <source>
        <dbReference type="ARBA" id="ARBA00004141"/>
    </source>
</evidence>
<dbReference type="PANTHER" id="PTHR32322:SF2">
    <property type="entry name" value="EAMA DOMAIN-CONTAINING PROTEIN"/>
    <property type="match status" value="1"/>
</dbReference>
<dbReference type="GO" id="GO:0016020">
    <property type="term" value="C:membrane"/>
    <property type="evidence" value="ECO:0007669"/>
    <property type="project" value="UniProtKB-SubCell"/>
</dbReference>
<dbReference type="EMBL" id="RAQO01000005">
    <property type="protein sequence ID" value="RKF18427.1"/>
    <property type="molecule type" value="Genomic_DNA"/>
</dbReference>
<name>A0A420ECK7_9ALTE</name>
<keyword evidence="5 6" id="KW-0472">Membrane</keyword>
<dbReference type="SUPFAM" id="SSF103481">
    <property type="entry name" value="Multidrug resistance efflux transporter EmrE"/>
    <property type="match status" value="2"/>
</dbReference>
<reference evidence="8 9" key="1">
    <citation type="submission" date="2018-09" db="EMBL/GenBank/DDBJ databases">
        <authorList>
            <person name="Wang Z."/>
        </authorList>
    </citation>
    <scope>NUCLEOTIDE SEQUENCE [LARGE SCALE GENOMIC DNA]</scope>
    <source>
        <strain evidence="8 9">ALS 81</strain>
    </source>
</reference>
<feature type="transmembrane region" description="Helical" evidence="6">
    <location>
        <begin position="212"/>
        <end position="232"/>
    </location>
</feature>
<evidence type="ECO:0000256" key="5">
    <source>
        <dbReference type="ARBA" id="ARBA00023136"/>
    </source>
</evidence>
<keyword evidence="3 6" id="KW-0812">Transmembrane</keyword>
<feature type="transmembrane region" description="Helical" evidence="6">
    <location>
        <begin position="180"/>
        <end position="200"/>
    </location>
</feature>
<feature type="transmembrane region" description="Helical" evidence="6">
    <location>
        <begin position="120"/>
        <end position="136"/>
    </location>
</feature>
<keyword evidence="9" id="KW-1185">Reference proteome</keyword>
<dbReference type="Pfam" id="PF00892">
    <property type="entry name" value="EamA"/>
    <property type="match status" value="2"/>
</dbReference>
<dbReference type="OrthoDB" id="2352272at2"/>
<feature type="transmembrane region" description="Helical" evidence="6">
    <location>
        <begin position="148"/>
        <end position="168"/>
    </location>
</feature>
<organism evidence="8 9">
    <name type="scientific">Alginatibacterium sediminis</name>
    <dbReference type="NCBI Taxonomy" id="2164068"/>
    <lineage>
        <taxon>Bacteria</taxon>
        <taxon>Pseudomonadati</taxon>
        <taxon>Pseudomonadota</taxon>
        <taxon>Gammaproteobacteria</taxon>
        <taxon>Alteromonadales</taxon>
        <taxon>Alteromonadaceae</taxon>
        <taxon>Alginatibacterium</taxon>
    </lineage>
</organism>